<feature type="compositionally biased region" description="Polar residues" evidence="1">
    <location>
        <begin position="254"/>
        <end position="264"/>
    </location>
</feature>
<dbReference type="Proteomes" id="UP000799324">
    <property type="component" value="Unassembled WGS sequence"/>
</dbReference>
<reference evidence="2" key="1">
    <citation type="journal article" date="2020" name="Stud. Mycol.">
        <title>101 Dothideomycetes genomes: a test case for predicting lifestyles and emergence of pathogens.</title>
        <authorList>
            <person name="Haridas S."/>
            <person name="Albert R."/>
            <person name="Binder M."/>
            <person name="Bloem J."/>
            <person name="Labutti K."/>
            <person name="Salamov A."/>
            <person name="Andreopoulos B."/>
            <person name="Baker S."/>
            <person name="Barry K."/>
            <person name="Bills G."/>
            <person name="Bluhm B."/>
            <person name="Cannon C."/>
            <person name="Castanera R."/>
            <person name="Culley D."/>
            <person name="Daum C."/>
            <person name="Ezra D."/>
            <person name="Gonzalez J."/>
            <person name="Henrissat B."/>
            <person name="Kuo A."/>
            <person name="Liang C."/>
            <person name="Lipzen A."/>
            <person name="Lutzoni F."/>
            <person name="Magnuson J."/>
            <person name="Mondo S."/>
            <person name="Nolan M."/>
            <person name="Ohm R."/>
            <person name="Pangilinan J."/>
            <person name="Park H.-J."/>
            <person name="Ramirez L."/>
            <person name="Alfaro M."/>
            <person name="Sun H."/>
            <person name="Tritt A."/>
            <person name="Yoshinaga Y."/>
            <person name="Zwiers L.-H."/>
            <person name="Turgeon B."/>
            <person name="Goodwin S."/>
            <person name="Spatafora J."/>
            <person name="Crous P."/>
            <person name="Grigoriev I."/>
        </authorList>
    </citation>
    <scope>NUCLEOTIDE SEQUENCE</scope>
    <source>
        <strain evidence="2">CBS 122681</strain>
    </source>
</reference>
<feature type="region of interest" description="Disordered" evidence="1">
    <location>
        <begin position="118"/>
        <end position="178"/>
    </location>
</feature>
<evidence type="ECO:0000313" key="3">
    <source>
        <dbReference type="Proteomes" id="UP000799324"/>
    </source>
</evidence>
<evidence type="ECO:0000256" key="1">
    <source>
        <dbReference type="SAM" id="MobiDB-lite"/>
    </source>
</evidence>
<organism evidence="2 3">
    <name type="scientific">Lophiostoma macrostomum CBS 122681</name>
    <dbReference type="NCBI Taxonomy" id="1314788"/>
    <lineage>
        <taxon>Eukaryota</taxon>
        <taxon>Fungi</taxon>
        <taxon>Dikarya</taxon>
        <taxon>Ascomycota</taxon>
        <taxon>Pezizomycotina</taxon>
        <taxon>Dothideomycetes</taxon>
        <taxon>Pleosporomycetidae</taxon>
        <taxon>Pleosporales</taxon>
        <taxon>Lophiostomataceae</taxon>
        <taxon>Lophiostoma</taxon>
    </lineage>
</organism>
<feature type="compositionally biased region" description="Polar residues" evidence="1">
    <location>
        <begin position="194"/>
        <end position="224"/>
    </location>
</feature>
<feature type="compositionally biased region" description="Polar residues" evidence="1">
    <location>
        <begin position="130"/>
        <end position="139"/>
    </location>
</feature>
<protein>
    <submittedName>
        <fullName evidence="2">Uncharacterized protein</fullName>
    </submittedName>
</protein>
<gene>
    <name evidence="2" type="ORF">K491DRAFT_782322</name>
</gene>
<dbReference type="AlphaFoldDB" id="A0A6A6SXE3"/>
<sequence>MTKGRGGVERPELTEEEKQKKRDDKKARVKKKKARVAEERDRDFAAYQAQGGTMSKDIYIATAALSNADEYWINELKENHALGLHPGLLVPIDATPRWWWEAAQGCFRTWINKGQAGKDSREAWKKKQSGRNPHTQGVQRAQGPDADQDDTGDGMEVDPEETDEEDLDAPVLRNQEAQNRARDAWIARASARESNTSMLLQEQGRSPYEQSSPKRTPPAYSSPQREPGRSPPEQYSPRRTLPTYSSPPRDRTLSAYQEYQQIQAATRAYEQESAMQGSPGRRPRSGFAETSGTASPSTPRPSRTAGRQPETGDEATDAERAFAKSPFSPRKK</sequence>
<name>A0A6A6SXE3_9PLEO</name>
<feature type="region of interest" description="Disordered" evidence="1">
    <location>
        <begin position="194"/>
        <end position="332"/>
    </location>
</feature>
<evidence type="ECO:0000313" key="2">
    <source>
        <dbReference type="EMBL" id="KAF2650864.1"/>
    </source>
</evidence>
<accession>A0A6A6SXE3</accession>
<dbReference type="EMBL" id="MU004442">
    <property type="protein sequence ID" value="KAF2650864.1"/>
    <property type="molecule type" value="Genomic_DNA"/>
</dbReference>
<feature type="compositionally biased region" description="Acidic residues" evidence="1">
    <location>
        <begin position="146"/>
        <end position="168"/>
    </location>
</feature>
<feature type="compositionally biased region" description="Polar residues" evidence="1">
    <location>
        <begin position="288"/>
        <end position="301"/>
    </location>
</feature>
<feature type="region of interest" description="Disordered" evidence="1">
    <location>
        <begin position="1"/>
        <end position="42"/>
    </location>
</feature>
<feature type="compositionally biased region" description="Basic and acidic residues" evidence="1">
    <location>
        <begin position="1"/>
        <end position="26"/>
    </location>
</feature>
<proteinExistence type="predicted"/>
<keyword evidence="3" id="KW-1185">Reference proteome</keyword>